<evidence type="ECO:0000256" key="2">
    <source>
        <dbReference type="ARBA" id="ARBA00022692"/>
    </source>
</evidence>
<feature type="transmembrane region" description="Helical" evidence="6">
    <location>
        <begin position="183"/>
        <end position="207"/>
    </location>
</feature>
<comment type="caution">
    <text evidence="9">The sequence shown here is derived from an EMBL/GenBank/DDBJ whole genome shotgun (WGS) entry which is preliminary data.</text>
</comment>
<dbReference type="Pfam" id="PF01822">
    <property type="entry name" value="WSC"/>
    <property type="match status" value="1"/>
</dbReference>
<dbReference type="CDD" id="cd12087">
    <property type="entry name" value="TM_EGFR-like"/>
    <property type="match status" value="1"/>
</dbReference>
<proteinExistence type="predicted"/>
<evidence type="ECO:0000256" key="1">
    <source>
        <dbReference type="ARBA" id="ARBA00004167"/>
    </source>
</evidence>
<dbReference type="PANTHER" id="PTHR15549:SF26">
    <property type="entry name" value="AXIAL BUDDING PATTERN PROTEIN 2-RELATED"/>
    <property type="match status" value="1"/>
</dbReference>
<dbReference type="InterPro" id="IPR002889">
    <property type="entry name" value="WSC_carb-bd"/>
</dbReference>
<feature type="region of interest" description="Disordered" evidence="5">
    <location>
        <begin position="250"/>
        <end position="276"/>
    </location>
</feature>
<keyword evidence="4 6" id="KW-0472">Membrane</keyword>
<feature type="chain" id="PRO_5045871215" evidence="7">
    <location>
        <begin position="26"/>
        <end position="276"/>
    </location>
</feature>
<dbReference type="Gene3D" id="1.20.5.510">
    <property type="entry name" value="Single helix bin"/>
    <property type="match status" value="1"/>
</dbReference>
<dbReference type="EMBL" id="JBFXLT010000062">
    <property type="protein sequence ID" value="KAL2811137.1"/>
    <property type="molecule type" value="Genomic_DNA"/>
</dbReference>
<keyword evidence="7" id="KW-0732">Signal</keyword>
<evidence type="ECO:0000313" key="9">
    <source>
        <dbReference type="EMBL" id="KAL2811137.1"/>
    </source>
</evidence>
<dbReference type="SMART" id="SM00321">
    <property type="entry name" value="WSC"/>
    <property type="match status" value="1"/>
</dbReference>
<organism evidence="9 10">
    <name type="scientific">Aspergillus granulosus</name>
    <dbReference type="NCBI Taxonomy" id="176169"/>
    <lineage>
        <taxon>Eukaryota</taxon>
        <taxon>Fungi</taxon>
        <taxon>Dikarya</taxon>
        <taxon>Ascomycota</taxon>
        <taxon>Pezizomycotina</taxon>
        <taxon>Eurotiomycetes</taxon>
        <taxon>Eurotiomycetidae</taxon>
        <taxon>Eurotiales</taxon>
        <taxon>Aspergillaceae</taxon>
        <taxon>Aspergillus</taxon>
        <taxon>Aspergillus subgen. Nidulantes</taxon>
    </lineage>
</organism>
<evidence type="ECO:0000256" key="3">
    <source>
        <dbReference type="ARBA" id="ARBA00022989"/>
    </source>
</evidence>
<feature type="compositionally biased region" description="Low complexity" evidence="5">
    <location>
        <begin position="126"/>
        <end position="155"/>
    </location>
</feature>
<feature type="signal peptide" evidence="7">
    <location>
        <begin position="1"/>
        <end position="25"/>
    </location>
</feature>
<feature type="region of interest" description="Disordered" evidence="5">
    <location>
        <begin position="126"/>
        <end position="180"/>
    </location>
</feature>
<feature type="compositionally biased region" description="Polar residues" evidence="5">
    <location>
        <begin position="161"/>
        <end position="170"/>
    </location>
</feature>
<accession>A0ABR4H8K1</accession>
<reference evidence="9 10" key="1">
    <citation type="submission" date="2024-07" db="EMBL/GenBank/DDBJ databases">
        <title>Section-level genome sequencing and comparative genomics of Aspergillus sections Usti and Cavernicolus.</title>
        <authorList>
            <consortium name="Lawrence Berkeley National Laboratory"/>
            <person name="Nybo J.L."/>
            <person name="Vesth T.C."/>
            <person name="Theobald S."/>
            <person name="Frisvad J.C."/>
            <person name="Larsen T.O."/>
            <person name="Kjaerboelling I."/>
            <person name="Rothschild-Mancinelli K."/>
            <person name="Lyhne E.K."/>
            <person name="Kogle M.E."/>
            <person name="Barry K."/>
            <person name="Clum A."/>
            <person name="Na H."/>
            <person name="Ledsgaard L."/>
            <person name="Lin J."/>
            <person name="Lipzen A."/>
            <person name="Kuo A."/>
            <person name="Riley R."/>
            <person name="Mondo S."/>
            <person name="Labutti K."/>
            <person name="Haridas S."/>
            <person name="Pangalinan J."/>
            <person name="Salamov A.A."/>
            <person name="Simmons B.A."/>
            <person name="Magnuson J.K."/>
            <person name="Chen J."/>
            <person name="Drula E."/>
            <person name="Henrissat B."/>
            <person name="Wiebenga A."/>
            <person name="Lubbers R.J."/>
            <person name="Gomes A.C."/>
            <person name="Makela M.R."/>
            <person name="Stajich J."/>
            <person name="Grigoriev I.V."/>
            <person name="Mortensen U.H."/>
            <person name="De Vries R.P."/>
            <person name="Baker S.E."/>
            <person name="Andersen M.R."/>
        </authorList>
    </citation>
    <scope>NUCLEOTIDE SEQUENCE [LARGE SCALE GENOMIC DNA]</scope>
    <source>
        <strain evidence="9 10">CBS 588.65</strain>
    </source>
</reference>
<dbReference type="Proteomes" id="UP001610334">
    <property type="component" value="Unassembled WGS sequence"/>
</dbReference>
<evidence type="ECO:0000256" key="6">
    <source>
        <dbReference type="SAM" id="Phobius"/>
    </source>
</evidence>
<dbReference type="PANTHER" id="PTHR15549">
    <property type="entry name" value="PAIRED IMMUNOGLOBULIN-LIKE TYPE 2 RECEPTOR"/>
    <property type="match status" value="1"/>
</dbReference>
<sequence length="276" mass="29504">MKSISVSSVLAASLMLLAGSSPAAAQQESYVGCFTSFKPLEDQGSYQFQSNGYCLNLCYGKGYSVFGLYNTDHCFCGNKLPAKSTKEDSDDMCNKSCAAWPSVMCGGSNAYSVYLTGLEPNVPYYSSGTSSSSTTSSSSNSTATQTSGSSASTNSEVAVETFSSAPTAESSNKDKKDDGPNTAAIAAGVVIGVVGLAALIGAAFFLYRFKTRHPADNRLREMRNVEQFGKHTTSDSMSDSRFDGDFMAQRRQSNGSIDDDRDFSRRILQVTNPDRH</sequence>
<protein>
    <submittedName>
        <fullName evidence="9">WSC domain-containing protein</fullName>
    </submittedName>
</protein>
<feature type="domain" description="WSC" evidence="8">
    <location>
        <begin position="27"/>
        <end position="117"/>
    </location>
</feature>
<keyword evidence="10" id="KW-1185">Reference proteome</keyword>
<dbReference type="PROSITE" id="PS51212">
    <property type="entry name" value="WSC"/>
    <property type="match status" value="1"/>
</dbReference>
<name>A0ABR4H8K1_9EURO</name>
<dbReference type="InterPro" id="IPR051694">
    <property type="entry name" value="Immunoregulatory_rcpt-like"/>
</dbReference>
<comment type="subcellular location">
    <subcellularLocation>
        <location evidence="1">Membrane</location>
        <topology evidence="1">Single-pass membrane protein</topology>
    </subcellularLocation>
</comment>
<keyword evidence="2 6" id="KW-0812">Transmembrane</keyword>
<evidence type="ECO:0000256" key="7">
    <source>
        <dbReference type="SAM" id="SignalP"/>
    </source>
</evidence>
<evidence type="ECO:0000313" key="10">
    <source>
        <dbReference type="Proteomes" id="UP001610334"/>
    </source>
</evidence>
<evidence type="ECO:0000256" key="4">
    <source>
        <dbReference type="ARBA" id="ARBA00023136"/>
    </source>
</evidence>
<evidence type="ECO:0000259" key="8">
    <source>
        <dbReference type="PROSITE" id="PS51212"/>
    </source>
</evidence>
<keyword evidence="3 6" id="KW-1133">Transmembrane helix</keyword>
<evidence type="ECO:0000256" key="5">
    <source>
        <dbReference type="SAM" id="MobiDB-lite"/>
    </source>
</evidence>
<gene>
    <name evidence="9" type="ORF">BJX63DRAFT_433696</name>
</gene>